<dbReference type="Pfam" id="PF03328">
    <property type="entry name" value="HpcH_HpaI"/>
    <property type="match status" value="1"/>
</dbReference>
<dbReference type="GO" id="GO:0006107">
    <property type="term" value="P:oxaloacetate metabolic process"/>
    <property type="evidence" value="ECO:0007669"/>
    <property type="project" value="TreeGrafter"/>
</dbReference>
<dbReference type="Proteomes" id="UP000091926">
    <property type="component" value="Chromosome"/>
</dbReference>
<evidence type="ECO:0000313" key="7">
    <source>
        <dbReference type="EMBL" id="ANN79944.1"/>
    </source>
</evidence>
<comment type="cofactor">
    <cofactor evidence="1">
        <name>Mg(2+)</name>
        <dbReference type="ChEBI" id="CHEBI:18420"/>
    </cofactor>
</comment>
<dbReference type="PIRSF" id="PIRSF015582">
    <property type="entry name" value="Cit_lyase_B"/>
    <property type="match status" value="1"/>
</dbReference>
<dbReference type="GO" id="GO:0000287">
    <property type="term" value="F:magnesium ion binding"/>
    <property type="evidence" value="ECO:0007669"/>
    <property type="project" value="TreeGrafter"/>
</dbReference>
<dbReference type="SUPFAM" id="SSF51621">
    <property type="entry name" value="Phosphoenolpyruvate/pyruvate domain"/>
    <property type="match status" value="1"/>
</dbReference>
<dbReference type="AlphaFoldDB" id="A0A193GL02"/>
<sequence length="333" mass="36286">MMFPHPDTLAMRRPERLQRSELAVPATSPRFFAKAAASAADVIFLDLEDAVAPHAKDEARANAVAALNEINWGTKTMAVRVNGLDTAWALRDIADVVRLAPRLDLILLPKPGSAFDIQFVDQLLTLIERETGRDKRTGIEALIETAQGVANVEAIAQASPRLEALIFGVGDYTVDMRTYDAVFGTPSARYAVLTDAGHDGIRQRHWNDQWHFAMARMANACRAYGLRAVDGPYTDFKDSDGYRGSAARAAALGFEGKWAIHPSQIDMANEAFSPTPDQLEWAARVTRILDASNRGGQGAASDDGVLVDMAHLKQAGHIARRQALIDGKTAARR</sequence>
<dbReference type="Gene3D" id="3.20.20.60">
    <property type="entry name" value="Phosphoenolpyruvate-binding domains"/>
    <property type="match status" value="1"/>
</dbReference>
<feature type="domain" description="HpcH/HpaI aldolase/citrate lyase" evidence="6">
    <location>
        <begin position="21"/>
        <end position="262"/>
    </location>
</feature>
<keyword evidence="3 5" id="KW-0460">Magnesium</keyword>
<protein>
    <submittedName>
        <fullName evidence="7">Malyl-CoA lyase</fullName>
    </submittedName>
</protein>
<evidence type="ECO:0000259" key="6">
    <source>
        <dbReference type="Pfam" id="PF03328"/>
    </source>
</evidence>
<feature type="binding site" evidence="4">
    <location>
        <position position="80"/>
    </location>
    <ligand>
        <name>substrate</name>
    </ligand>
</feature>
<accession>A0A193GL02</accession>
<dbReference type="PANTHER" id="PTHR32308:SF10">
    <property type="entry name" value="CITRATE LYASE SUBUNIT BETA"/>
    <property type="match status" value="1"/>
</dbReference>
<organism evidence="7 8">
    <name type="scientific">Bordetella flabilis</name>
    <dbReference type="NCBI Taxonomy" id="463014"/>
    <lineage>
        <taxon>Bacteria</taxon>
        <taxon>Pseudomonadati</taxon>
        <taxon>Pseudomonadota</taxon>
        <taxon>Betaproteobacteria</taxon>
        <taxon>Burkholderiales</taxon>
        <taxon>Alcaligenaceae</taxon>
        <taxon>Bordetella</taxon>
    </lineage>
</organism>
<keyword evidence="8" id="KW-1185">Reference proteome</keyword>
<keyword evidence="2 5" id="KW-0479">Metal-binding</keyword>
<evidence type="ECO:0000256" key="3">
    <source>
        <dbReference type="ARBA" id="ARBA00022842"/>
    </source>
</evidence>
<feature type="binding site" evidence="4">
    <location>
        <position position="144"/>
    </location>
    <ligand>
        <name>substrate</name>
    </ligand>
</feature>
<dbReference type="InterPro" id="IPR011206">
    <property type="entry name" value="Citrate_lyase_beta/mcl1/mcl2"/>
</dbReference>
<dbReference type="GO" id="GO:0016829">
    <property type="term" value="F:lyase activity"/>
    <property type="evidence" value="ECO:0007669"/>
    <property type="project" value="UniProtKB-KW"/>
</dbReference>
<proteinExistence type="predicted"/>
<gene>
    <name evidence="7" type="ORF">BAU07_25025</name>
</gene>
<evidence type="ECO:0000256" key="2">
    <source>
        <dbReference type="ARBA" id="ARBA00022723"/>
    </source>
</evidence>
<name>A0A193GL02_9BORD</name>
<dbReference type="InterPro" id="IPR040442">
    <property type="entry name" value="Pyrv_kinase-like_dom_sf"/>
</dbReference>
<evidence type="ECO:0000256" key="4">
    <source>
        <dbReference type="PIRSR" id="PIRSR015582-1"/>
    </source>
</evidence>
<dbReference type="PANTHER" id="PTHR32308">
    <property type="entry name" value="LYASE BETA SUBUNIT, PUTATIVE (AFU_ORTHOLOGUE AFUA_4G13030)-RELATED"/>
    <property type="match status" value="1"/>
</dbReference>
<dbReference type="EMBL" id="CP016172">
    <property type="protein sequence ID" value="ANN79944.1"/>
    <property type="molecule type" value="Genomic_DNA"/>
</dbReference>
<evidence type="ECO:0000256" key="5">
    <source>
        <dbReference type="PIRSR" id="PIRSR015582-2"/>
    </source>
</evidence>
<evidence type="ECO:0000256" key="1">
    <source>
        <dbReference type="ARBA" id="ARBA00001946"/>
    </source>
</evidence>
<dbReference type="InterPro" id="IPR015813">
    <property type="entry name" value="Pyrv/PenolPyrv_kinase-like_dom"/>
</dbReference>
<dbReference type="STRING" id="463014.BAU07_25025"/>
<feature type="binding site" evidence="5">
    <location>
        <position position="171"/>
    </location>
    <ligand>
        <name>Mg(2+)</name>
        <dbReference type="ChEBI" id="CHEBI:18420"/>
    </ligand>
</feature>
<feature type="binding site" evidence="5">
    <location>
        <position position="144"/>
    </location>
    <ligand>
        <name>Mg(2+)</name>
        <dbReference type="ChEBI" id="CHEBI:18420"/>
    </ligand>
</feature>
<dbReference type="InterPro" id="IPR005000">
    <property type="entry name" value="Aldolase/citrate-lyase_domain"/>
</dbReference>
<evidence type="ECO:0000313" key="8">
    <source>
        <dbReference type="Proteomes" id="UP000091926"/>
    </source>
</evidence>
<dbReference type="RefSeq" id="WP_066663898.1">
    <property type="nucleotide sequence ID" value="NZ_CBCSCL010000003.1"/>
</dbReference>
<keyword evidence="7" id="KW-0456">Lyase</keyword>
<dbReference type="KEGG" id="bfz:BAU07_25025"/>
<reference evidence="7 8" key="1">
    <citation type="submission" date="2016-06" db="EMBL/GenBank/DDBJ databases">
        <title>Complete genome sequences of Bordetella bronchialis and Bordetella flabilis.</title>
        <authorList>
            <person name="LiPuma J.J."/>
            <person name="Spilker T."/>
        </authorList>
    </citation>
    <scope>NUCLEOTIDE SEQUENCE [LARGE SCALE GENOMIC DNA]</scope>
    <source>
        <strain evidence="7 8">AU10664</strain>
    </source>
</reference>